<comment type="caution">
    <text evidence="3">The sequence shown here is derived from an EMBL/GenBank/DDBJ whole genome shotgun (WGS) entry which is preliminary data.</text>
</comment>
<dbReference type="Gene3D" id="3.40.1090.10">
    <property type="entry name" value="Cytosolic phospholipase A2 catalytic domain"/>
    <property type="match status" value="1"/>
</dbReference>
<dbReference type="GO" id="GO:0016042">
    <property type="term" value="P:lipid catabolic process"/>
    <property type="evidence" value="ECO:0007669"/>
    <property type="project" value="UniProtKB-KW"/>
</dbReference>
<protein>
    <submittedName>
        <fullName evidence="3">Uncharacterized protein</fullName>
    </submittedName>
</protein>
<name>A0A7J6NUJ7_PEROL</name>
<dbReference type="Proteomes" id="UP000541610">
    <property type="component" value="Unassembled WGS sequence"/>
</dbReference>
<evidence type="ECO:0000313" key="4">
    <source>
        <dbReference type="Proteomes" id="UP000541610"/>
    </source>
</evidence>
<evidence type="ECO:0000256" key="1">
    <source>
        <dbReference type="ARBA" id="ARBA00022801"/>
    </source>
</evidence>
<evidence type="ECO:0000313" key="3">
    <source>
        <dbReference type="EMBL" id="KAF4687465.1"/>
    </source>
</evidence>
<proteinExistence type="predicted"/>
<dbReference type="AlphaFoldDB" id="A0A7J6NUJ7"/>
<dbReference type="InterPro" id="IPR016035">
    <property type="entry name" value="Acyl_Trfase/lysoPLipase"/>
</dbReference>
<dbReference type="PANTHER" id="PTHR24185">
    <property type="entry name" value="CALCIUM-INDEPENDENT PHOSPHOLIPASE A2-GAMMA"/>
    <property type="match status" value="1"/>
</dbReference>
<keyword evidence="1" id="KW-0378">Hydrolase</keyword>
<dbReference type="EMBL" id="JABANP010000185">
    <property type="protein sequence ID" value="KAF4687465.1"/>
    <property type="molecule type" value="Genomic_DNA"/>
</dbReference>
<dbReference type="OrthoDB" id="630895at2759"/>
<accession>A0A7J6NUJ7</accession>
<dbReference type="SUPFAM" id="SSF52151">
    <property type="entry name" value="FabD/lysophospholipase-like"/>
    <property type="match status" value="1"/>
</dbReference>
<dbReference type="GO" id="GO:0004620">
    <property type="term" value="F:phospholipase activity"/>
    <property type="evidence" value="ECO:0007669"/>
    <property type="project" value="TreeGrafter"/>
</dbReference>
<dbReference type="GO" id="GO:0006631">
    <property type="term" value="P:fatty acid metabolic process"/>
    <property type="evidence" value="ECO:0007669"/>
    <property type="project" value="TreeGrafter"/>
</dbReference>
<dbReference type="PANTHER" id="PTHR24185:SF1">
    <property type="entry name" value="CALCIUM-INDEPENDENT PHOSPHOLIPASE A2-GAMMA"/>
    <property type="match status" value="1"/>
</dbReference>
<organism evidence="3 4">
    <name type="scientific">Perkinsus olseni</name>
    <name type="common">Perkinsus atlanticus</name>
    <dbReference type="NCBI Taxonomy" id="32597"/>
    <lineage>
        <taxon>Eukaryota</taxon>
        <taxon>Sar</taxon>
        <taxon>Alveolata</taxon>
        <taxon>Perkinsozoa</taxon>
        <taxon>Perkinsea</taxon>
        <taxon>Perkinsida</taxon>
        <taxon>Perkinsidae</taxon>
        <taxon>Perkinsus</taxon>
    </lineage>
</organism>
<keyword evidence="2" id="KW-0443">Lipid metabolism</keyword>
<gene>
    <name evidence="3" type="ORF">FOZ60_003897</name>
</gene>
<reference evidence="3 4" key="1">
    <citation type="submission" date="2020-04" db="EMBL/GenBank/DDBJ databases">
        <title>Perkinsus olseni comparative genomics.</title>
        <authorList>
            <person name="Bogema D.R."/>
        </authorList>
    </citation>
    <scope>NUCLEOTIDE SEQUENCE [LARGE SCALE GENOMIC DNA]</scope>
    <source>
        <strain evidence="3">00978-12</strain>
    </source>
</reference>
<evidence type="ECO:0000256" key="2">
    <source>
        <dbReference type="ARBA" id="ARBA00022963"/>
    </source>
</evidence>
<keyword evidence="2" id="KW-0442">Lipid degradation</keyword>
<dbReference type="GO" id="GO:0016020">
    <property type="term" value="C:membrane"/>
    <property type="evidence" value="ECO:0007669"/>
    <property type="project" value="TreeGrafter"/>
</dbReference>
<sequence>MKIQNLVLQRIGTGRVPIEDLGATYTAKAGLYSVTRDLLAMVYSATSTEVTAHILGDILDSDVYYRLQPDLPRAVELDEADDESMDELIRIAEEYVARSEVDQRLRRIARKLFDSSLSRSKL</sequence>